<sequence>MERGRGGRGRGGGGAPLQASLAFALRSGRAPLRPRSWGASRAHLQAPAAAPDRVDRRSSAPAVSVRGATTVFLFRWGRQWSSAGSRGWGKRGRRRSSVVEWAAEFGWRAQLLGSWWSLMPSAAALCGAVVARGTGVWQRCSSGAAPTTLLCNVSTSSSSPTALLQPCSVVGHQGRKGLGNYNKQGLLMCNSTN</sequence>
<accession>A0A8T0XKJ1</accession>
<protein>
    <submittedName>
        <fullName evidence="2">Uncharacterized protein</fullName>
    </submittedName>
</protein>
<evidence type="ECO:0000256" key="1">
    <source>
        <dbReference type="SAM" id="MobiDB-lite"/>
    </source>
</evidence>
<evidence type="ECO:0000313" key="2">
    <source>
        <dbReference type="EMBL" id="KAG2659705.1"/>
    </source>
</evidence>
<proteinExistence type="predicted"/>
<dbReference type="AlphaFoldDB" id="A0A8T0XKJ1"/>
<dbReference type="EMBL" id="CM029037">
    <property type="protein sequence ID" value="KAG2659705.1"/>
    <property type="molecule type" value="Genomic_DNA"/>
</dbReference>
<feature type="region of interest" description="Disordered" evidence="1">
    <location>
        <begin position="34"/>
        <end position="60"/>
    </location>
</feature>
<comment type="caution">
    <text evidence="2">The sequence shown here is derived from an EMBL/GenBank/DDBJ whole genome shotgun (WGS) entry which is preliminary data.</text>
</comment>
<gene>
    <name evidence="2" type="ORF">PVAP13_1KG377605</name>
</gene>
<name>A0A8T0XKJ1_PANVG</name>
<reference evidence="2" key="1">
    <citation type="submission" date="2020-05" db="EMBL/GenBank/DDBJ databases">
        <title>WGS assembly of Panicum virgatum.</title>
        <authorList>
            <person name="Lovell J.T."/>
            <person name="Jenkins J."/>
            <person name="Shu S."/>
            <person name="Juenger T.E."/>
            <person name="Schmutz J."/>
        </authorList>
    </citation>
    <scope>NUCLEOTIDE SEQUENCE</scope>
    <source>
        <strain evidence="2">AP13</strain>
    </source>
</reference>
<evidence type="ECO:0000313" key="3">
    <source>
        <dbReference type="Proteomes" id="UP000823388"/>
    </source>
</evidence>
<dbReference type="Proteomes" id="UP000823388">
    <property type="component" value="Chromosome 1K"/>
</dbReference>
<organism evidence="2 3">
    <name type="scientific">Panicum virgatum</name>
    <name type="common">Blackwell switchgrass</name>
    <dbReference type="NCBI Taxonomy" id="38727"/>
    <lineage>
        <taxon>Eukaryota</taxon>
        <taxon>Viridiplantae</taxon>
        <taxon>Streptophyta</taxon>
        <taxon>Embryophyta</taxon>
        <taxon>Tracheophyta</taxon>
        <taxon>Spermatophyta</taxon>
        <taxon>Magnoliopsida</taxon>
        <taxon>Liliopsida</taxon>
        <taxon>Poales</taxon>
        <taxon>Poaceae</taxon>
        <taxon>PACMAD clade</taxon>
        <taxon>Panicoideae</taxon>
        <taxon>Panicodae</taxon>
        <taxon>Paniceae</taxon>
        <taxon>Panicinae</taxon>
        <taxon>Panicum</taxon>
        <taxon>Panicum sect. Hiantes</taxon>
    </lineage>
</organism>
<keyword evidence="3" id="KW-1185">Reference proteome</keyword>